<evidence type="ECO:0000313" key="1">
    <source>
        <dbReference type="EMBL" id="MBL6082739.1"/>
    </source>
</evidence>
<dbReference type="EMBL" id="JAETWB010000115">
    <property type="protein sequence ID" value="MBL6082739.1"/>
    <property type="molecule type" value="Genomic_DNA"/>
</dbReference>
<dbReference type="RefSeq" id="WP_202836068.1">
    <property type="nucleotide sequence ID" value="NZ_JAETWB010000115.1"/>
</dbReference>
<name>A0ABS1UDK3_9PROT</name>
<keyword evidence="2" id="KW-1185">Reference proteome</keyword>
<evidence type="ECO:0000313" key="2">
    <source>
        <dbReference type="Proteomes" id="UP000660885"/>
    </source>
</evidence>
<gene>
    <name evidence="1" type="ORF">JMJ56_32800</name>
</gene>
<protein>
    <recommendedName>
        <fullName evidence="3">Transposase</fullName>
    </recommendedName>
</protein>
<dbReference type="Proteomes" id="UP000660885">
    <property type="component" value="Unassembled WGS sequence"/>
</dbReference>
<sequence length="78" mass="8739">MSDDVTRELAELRHLVAALQVRLDAKDGEIAVLRHLLKTTEGKPRARQSCGRRIRREWPDIGLGSAVQGIHTRSKLGE</sequence>
<evidence type="ECO:0008006" key="3">
    <source>
        <dbReference type="Google" id="ProtNLM"/>
    </source>
</evidence>
<reference evidence="1 2" key="1">
    <citation type="submission" date="2021-01" db="EMBL/GenBank/DDBJ databases">
        <title>Belnapia mucosa sp. nov. and Belnapia arida sp. nov., isolated from the Tabernas Desert (Almeria, Spain).</title>
        <authorList>
            <person name="Molina-Menor E."/>
            <person name="Vidal-Verdu A."/>
            <person name="Calonge A."/>
            <person name="Satari L."/>
            <person name="Pereto J."/>
            <person name="Porcar M."/>
        </authorList>
    </citation>
    <scope>NUCLEOTIDE SEQUENCE [LARGE SCALE GENOMIC DNA]</scope>
    <source>
        <strain evidence="1 2">T18</strain>
    </source>
</reference>
<accession>A0ABS1UDK3</accession>
<comment type="caution">
    <text evidence="1">The sequence shown here is derived from an EMBL/GenBank/DDBJ whole genome shotgun (WGS) entry which is preliminary data.</text>
</comment>
<organism evidence="1 2">
    <name type="scientific">Belnapia arida</name>
    <dbReference type="NCBI Taxonomy" id="2804533"/>
    <lineage>
        <taxon>Bacteria</taxon>
        <taxon>Pseudomonadati</taxon>
        <taxon>Pseudomonadota</taxon>
        <taxon>Alphaproteobacteria</taxon>
        <taxon>Acetobacterales</taxon>
        <taxon>Roseomonadaceae</taxon>
        <taxon>Belnapia</taxon>
    </lineage>
</organism>
<proteinExistence type="predicted"/>